<dbReference type="eggNOG" id="ENOG502SGV8">
    <property type="taxonomic scope" value="Eukaryota"/>
</dbReference>
<feature type="compositionally biased region" description="Low complexity" evidence="1">
    <location>
        <begin position="63"/>
        <end position="72"/>
    </location>
</feature>
<name>W9RB41_9ROSA</name>
<feature type="region of interest" description="Disordered" evidence="1">
    <location>
        <begin position="26"/>
        <end position="72"/>
    </location>
</feature>
<evidence type="ECO:0000256" key="1">
    <source>
        <dbReference type="SAM" id="MobiDB-lite"/>
    </source>
</evidence>
<dbReference type="EMBL" id="KE344827">
    <property type="protein sequence ID" value="EXB80811.1"/>
    <property type="molecule type" value="Genomic_DNA"/>
</dbReference>
<dbReference type="Proteomes" id="UP000030645">
    <property type="component" value="Unassembled WGS sequence"/>
</dbReference>
<proteinExistence type="predicted"/>
<protein>
    <submittedName>
        <fullName evidence="2">Uncharacterized protein</fullName>
    </submittedName>
</protein>
<evidence type="ECO:0000313" key="3">
    <source>
        <dbReference type="Proteomes" id="UP000030645"/>
    </source>
</evidence>
<feature type="compositionally biased region" description="Basic and acidic residues" evidence="1">
    <location>
        <begin position="28"/>
        <end position="37"/>
    </location>
</feature>
<reference evidence="3" key="1">
    <citation type="submission" date="2013-01" db="EMBL/GenBank/DDBJ databases">
        <title>Draft Genome Sequence of a Mulberry Tree, Morus notabilis C.K. Schneid.</title>
        <authorList>
            <person name="He N."/>
            <person name="Zhao S."/>
        </authorList>
    </citation>
    <scope>NUCLEOTIDE SEQUENCE</scope>
</reference>
<gene>
    <name evidence="2" type="ORF">L484_020065</name>
</gene>
<evidence type="ECO:0000313" key="2">
    <source>
        <dbReference type="EMBL" id="EXB80811.1"/>
    </source>
</evidence>
<organism evidence="2 3">
    <name type="scientific">Morus notabilis</name>
    <dbReference type="NCBI Taxonomy" id="981085"/>
    <lineage>
        <taxon>Eukaryota</taxon>
        <taxon>Viridiplantae</taxon>
        <taxon>Streptophyta</taxon>
        <taxon>Embryophyta</taxon>
        <taxon>Tracheophyta</taxon>
        <taxon>Spermatophyta</taxon>
        <taxon>Magnoliopsida</taxon>
        <taxon>eudicotyledons</taxon>
        <taxon>Gunneridae</taxon>
        <taxon>Pentapetalae</taxon>
        <taxon>rosids</taxon>
        <taxon>fabids</taxon>
        <taxon>Rosales</taxon>
        <taxon>Moraceae</taxon>
        <taxon>Moreae</taxon>
        <taxon>Morus</taxon>
    </lineage>
</organism>
<keyword evidence="3" id="KW-1185">Reference proteome</keyword>
<sequence length="72" mass="7958">MKKLAQDLKKRFLHMIDSIKFGCNTYRGSEDGEEPKLRSVQKASIKGRGIPIKTPRGPKRPGVPKGAPPQTS</sequence>
<accession>W9RB41</accession>
<dbReference type="AlphaFoldDB" id="W9RB41"/>